<protein>
    <submittedName>
        <fullName evidence="2">Sortase</fullName>
    </submittedName>
</protein>
<dbReference type="Proteomes" id="UP000468327">
    <property type="component" value="Unassembled WGS sequence"/>
</dbReference>
<feature type="chain" id="PRO_5026863055" evidence="1">
    <location>
        <begin position="26"/>
        <end position="248"/>
    </location>
</feature>
<dbReference type="AlphaFoldDB" id="A0A6N8IG27"/>
<name>A0A6N8IG27_9ACTN</name>
<evidence type="ECO:0000256" key="1">
    <source>
        <dbReference type="SAM" id="SignalP"/>
    </source>
</evidence>
<gene>
    <name evidence="2" type="ORF">GO738_02325</name>
</gene>
<dbReference type="EMBL" id="WPOC01000003">
    <property type="protein sequence ID" value="MVN14196.1"/>
    <property type="molecule type" value="Genomic_DNA"/>
</dbReference>
<dbReference type="InterPro" id="IPR009835">
    <property type="entry name" value="SrtB"/>
</dbReference>
<keyword evidence="1" id="KW-0732">Signal</keyword>
<feature type="signal peptide" evidence="1">
    <location>
        <begin position="1"/>
        <end position="25"/>
    </location>
</feature>
<accession>A0A6N8IG27</accession>
<organism evidence="2 3">
    <name type="scientific">Gordonibacter urolithinfaciens</name>
    <dbReference type="NCBI Taxonomy" id="1335613"/>
    <lineage>
        <taxon>Bacteria</taxon>
        <taxon>Bacillati</taxon>
        <taxon>Actinomycetota</taxon>
        <taxon>Coriobacteriia</taxon>
        <taxon>Eggerthellales</taxon>
        <taxon>Eggerthellaceae</taxon>
        <taxon>Gordonibacter</taxon>
    </lineage>
</organism>
<dbReference type="InterPro" id="IPR023365">
    <property type="entry name" value="Sortase_dom-sf"/>
</dbReference>
<dbReference type="Gene3D" id="2.40.260.10">
    <property type="entry name" value="Sortase"/>
    <property type="match status" value="1"/>
</dbReference>
<comment type="caution">
    <text evidence="2">The sequence shown here is derived from an EMBL/GenBank/DDBJ whole genome shotgun (WGS) entry which is preliminary data.</text>
</comment>
<proteinExistence type="predicted"/>
<evidence type="ECO:0000313" key="2">
    <source>
        <dbReference type="EMBL" id="MVN14196.1"/>
    </source>
</evidence>
<dbReference type="RefSeq" id="WP_157004814.1">
    <property type="nucleotide sequence ID" value="NZ_WPOC01000003.1"/>
</dbReference>
<evidence type="ECO:0000313" key="3">
    <source>
        <dbReference type="Proteomes" id="UP000468327"/>
    </source>
</evidence>
<keyword evidence="3" id="KW-1185">Reference proteome</keyword>
<dbReference type="CDD" id="cd05826">
    <property type="entry name" value="Sortase_B"/>
    <property type="match status" value="1"/>
</dbReference>
<reference evidence="2 3" key="1">
    <citation type="submission" date="2019-11" db="EMBL/GenBank/DDBJ databases">
        <title>Whole genome shotgun sequencing (WGS) data from Adlercreutzia equolifaciens ResAG-91, Eggerthella lenta MRI-F36, MRI-F37, MRI-F40, ResAG-49, ResAG-88, ResAG-121, ResAG-145, and Gordonibacter sp. ResAG-5, ResAG-26, ResAG-43, ResAG-50, ResAG-59.</title>
        <authorList>
            <person name="Stoll D.A."/>
            <person name="Danylec N."/>
            <person name="Franz C.M.A.P."/>
            <person name="Huch M."/>
        </authorList>
    </citation>
    <scope>NUCLEOTIDE SEQUENCE [LARGE SCALE GENOMIC DNA]</scope>
    <source>
        <strain evidence="2 3">ResAG-59</strain>
    </source>
</reference>
<sequence>MKAATKARAAFAACLVLTLSGLALALSLLEFSETAGRVDPSPVASTDQEEDDPFPAVDWDYWKSQNPDVIGWVTVPGTGIDLPICQAPASDPTYYLSHDVYQKWNFYGCPYLDADCAEKGFDSPLAMVFGHHMSDGSMFAEMAKYSNEGFFDGHREILIQTPERKYVLTVVAADVIDSYREYKVLGFETQEELDGWWAATWDKSDVARPCELTGLESIKAFVTCSYGPWNGHERTIVYAVEDEIGGTL</sequence>
<dbReference type="GO" id="GO:0016787">
    <property type="term" value="F:hydrolase activity"/>
    <property type="evidence" value="ECO:0007669"/>
    <property type="project" value="UniProtKB-KW"/>
</dbReference>
<dbReference type="SUPFAM" id="SSF63817">
    <property type="entry name" value="Sortase"/>
    <property type="match status" value="1"/>
</dbReference>